<comment type="similarity">
    <text evidence="2 12">Belongs to the cytochrome c oxidase subunit 2 family.</text>
</comment>
<dbReference type="PANTHER" id="PTHR22888">
    <property type="entry name" value="CYTOCHROME C OXIDASE, SUBUNIT II"/>
    <property type="match status" value="1"/>
</dbReference>
<dbReference type="InterPro" id="IPR008972">
    <property type="entry name" value="Cupredoxin"/>
</dbReference>
<feature type="transmembrane region" description="Helical" evidence="13">
    <location>
        <begin position="92"/>
        <end position="113"/>
    </location>
</feature>
<dbReference type="CDD" id="cd04212">
    <property type="entry name" value="CuRO_UO_II"/>
    <property type="match status" value="1"/>
</dbReference>
<gene>
    <name evidence="17" type="ORF">NC797_15230</name>
</gene>
<evidence type="ECO:0000259" key="16">
    <source>
        <dbReference type="PROSITE" id="PS50999"/>
    </source>
</evidence>
<evidence type="ECO:0000256" key="3">
    <source>
        <dbReference type="ARBA" id="ARBA00022448"/>
    </source>
</evidence>
<dbReference type="AlphaFoldDB" id="A0A9X4APT1"/>
<keyword evidence="6 13" id="KW-0812">Transmembrane</keyword>
<dbReference type="RefSeq" id="WP_272437679.1">
    <property type="nucleotide sequence ID" value="NZ_JAMQKB010000023.1"/>
</dbReference>
<keyword evidence="18" id="KW-1185">Reference proteome</keyword>
<dbReference type="Gene3D" id="1.10.287.90">
    <property type="match status" value="1"/>
</dbReference>
<dbReference type="PROSITE" id="PS51257">
    <property type="entry name" value="PROKAR_LIPOPROTEIN"/>
    <property type="match status" value="1"/>
</dbReference>
<dbReference type="Gene3D" id="2.60.40.420">
    <property type="entry name" value="Cupredoxins - blue copper proteins"/>
    <property type="match status" value="1"/>
</dbReference>
<keyword evidence="5 12" id="KW-0679">Respiratory chain</keyword>
<dbReference type="PANTHER" id="PTHR22888:SF18">
    <property type="entry name" value="CYTOCHROME BO(3) UBIQUINOL OXIDASE SUBUNIT 2"/>
    <property type="match status" value="1"/>
</dbReference>
<dbReference type="GO" id="GO:0005507">
    <property type="term" value="F:copper ion binding"/>
    <property type="evidence" value="ECO:0007669"/>
    <property type="project" value="InterPro"/>
</dbReference>
<dbReference type="GO" id="GO:0005886">
    <property type="term" value="C:plasma membrane"/>
    <property type="evidence" value="ECO:0007669"/>
    <property type="project" value="UniProtKB-SubCell"/>
</dbReference>
<evidence type="ECO:0000256" key="10">
    <source>
        <dbReference type="ARBA" id="ARBA00023002"/>
    </source>
</evidence>
<evidence type="ECO:0000256" key="7">
    <source>
        <dbReference type="ARBA" id="ARBA00022729"/>
    </source>
</evidence>
<evidence type="ECO:0000256" key="1">
    <source>
        <dbReference type="ARBA" id="ARBA00004651"/>
    </source>
</evidence>
<keyword evidence="9 13" id="KW-1133">Transmembrane helix</keyword>
<keyword evidence="11 12" id="KW-0472">Membrane</keyword>
<dbReference type="GO" id="GO:0016682">
    <property type="term" value="F:oxidoreductase activity, acting on diphenols and related substances as donors, oxygen as acceptor"/>
    <property type="evidence" value="ECO:0007669"/>
    <property type="project" value="InterPro"/>
</dbReference>
<reference evidence="17" key="1">
    <citation type="submission" date="2022-06" db="EMBL/GenBank/DDBJ databases">
        <title>Aquibacillus sp. a new bacterium isolated from soil saline samples.</title>
        <authorList>
            <person name="Galisteo C."/>
            <person name="De La Haba R."/>
            <person name="Sanchez-Porro C."/>
            <person name="Ventosa A."/>
        </authorList>
    </citation>
    <scope>NUCLEOTIDE SEQUENCE</scope>
    <source>
        <strain evidence="17">3ASR75-11</strain>
    </source>
</reference>
<dbReference type="Proteomes" id="UP001145050">
    <property type="component" value="Unassembled WGS sequence"/>
</dbReference>
<name>A0A9X4APT1_9BACI</name>
<evidence type="ECO:0000256" key="8">
    <source>
        <dbReference type="ARBA" id="ARBA00022982"/>
    </source>
</evidence>
<comment type="function">
    <text evidence="12">Catalyzes quinol oxidation with the concomitant reduction of oxygen to water. Subunit II transfers the electrons from a quinol to the binuclear center of the catalytic subunit I.</text>
</comment>
<feature type="domain" description="Cytochrome oxidase subunit II copper A binding" evidence="15">
    <location>
        <begin position="127"/>
        <end position="239"/>
    </location>
</feature>
<dbReference type="GO" id="GO:0042773">
    <property type="term" value="P:ATP synthesis coupled electron transport"/>
    <property type="evidence" value="ECO:0007669"/>
    <property type="project" value="TreeGrafter"/>
</dbReference>
<evidence type="ECO:0000256" key="9">
    <source>
        <dbReference type="ARBA" id="ARBA00022989"/>
    </source>
</evidence>
<proteinExistence type="inferred from homology"/>
<comment type="catalytic activity">
    <reaction evidence="12">
        <text>2 a quinol + O2 = 2 a quinone + 2 H2O</text>
        <dbReference type="Rhea" id="RHEA:55376"/>
        <dbReference type="ChEBI" id="CHEBI:15377"/>
        <dbReference type="ChEBI" id="CHEBI:15379"/>
        <dbReference type="ChEBI" id="CHEBI:24646"/>
        <dbReference type="ChEBI" id="CHEBI:132124"/>
    </reaction>
</comment>
<evidence type="ECO:0000256" key="14">
    <source>
        <dbReference type="SAM" id="SignalP"/>
    </source>
</evidence>
<dbReference type="InterPro" id="IPR011759">
    <property type="entry name" value="Cyt_c_oxidase_su2_TM_dom"/>
</dbReference>
<keyword evidence="10 12" id="KW-0560">Oxidoreductase</keyword>
<dbReference type="PIRSF" id="PIRSF000292">
    <property type="entry name" value="Ubi_od_II"/>
    <property type="match status" value="1"/>
</dbReference>
<evidence type="ECO:0000256" key="2">
    <source>
        <dbReference type="ARBA" id="ARBA00007866"/>
    </source>
</evidence>
<protein>
    <recommendedName>
        <fullName evidence="12">Quinol oxidase subunit 2</fullName>
        <ecNumber evidence="12">1.10.3.-</ecNumber>
    </recommendedName>
</protein>
<feature type="domain" description="Cytochrome oxidase subunit II transmembrane region profile" evidence="16">
    <location>
        <begin position="25"/>
        <end position="123"/>
    </location>
</feature>
<organism evidence="17 18">
    <name type="scientific">Terrihalobacillus insolitus</name>
    <dbReference type="NCBI Taxonomy" id="2950438"/>
    <lineage>
        <taxon>Bacteria</taxon>
        <taxon>Bacillati</taxon>
        <taxon>Bacillota</taxon>
        <taxon>Bacilli</taxon>
        <taxon>Bacillales</taxon>
        <taxon>Bacillaceae</taxon>
        <taxon>Terrihalobacillus</taxon>
    </lineage>
</organism>
<feature type="signal peptide" evidence="14">
    <location>
        <begin position="1"/>
        <end position="29"/>
    </location>
</feature>
<keyword evidence="7 14" id="KW-0732">Signal</keyword>
<feature type="transmembrane region" description="Helical" evidence="13">
    <location>
        <begin position="48"/>
        <end position="71"/>
    </location>
</feature>
<keyword evidence="8 12" id="KW-0249">Electron transport</keyword>
<keyword evidence="4 12" id="KW-1003">Cell membrane</keyword>
<evidence type="ECO:0000256" key="11">
    <source>
        <dbReference type="ARBA" id="ARBA00023136"/>
    </source>
</evidence>
<dbReference type="PROSITE" id="PS50857">
    <property type="entry name" value="COX2_CUA"/>
    <property type="match status" value="1"/>
</dbReference>
<accession>A0A9X4APT1</accession>
<dbReference type="InterPro" id="IPR045187">
    <property type="entry name" value="CcO_II"/>
</dbReference>
<evidence type="ECO:0000313" key="17">
    <source>
        <dbReference type="EMBL" id="MDC3425860.1"/>
    </source>
</evidence>
<evidence type="ECO:0000313" key="18">
    <source>
        <dbReference type="Proteomes" id="UP001145050"/>
    </source>
</evidence>
<dbReference type="SUPFAM" id="SSF81464">
    <property type="entry name" value="Cytochrome c oxidase subunit II-like, transmembrane region"/>
    <property type="match status" value="1"/>
</dbReference>
<evidence type="ECO:0000256" key="4">
    <source>
        <dbReference type="ARBA" id="ARBA00022475"/>
    </source>
</evidence>
<dbReference type="InterPro" id="IPR006333">
    <property type="entry name" value="Cyt_o_ubiquinol_oxidase_su2"/>
</dbReference>
<feature type="chain" id="PRO_5040924064" description="Quinol oxidase subunit 2" evidence="14">
    <location>
        <begin position="30"/>
        <end position="307"/>
    </location>
</feature>
<dbReference type="SUPFAM" id="SSF49503">
    <property type="entry name" value="Cupredoxins"/>
    <property type="match status" value="1"/>
</dbReference>
<dbReference type="InterPro" id="IPR036257">
    <property type="entry name" value="Cyt_c_oxidase_su2_TM_sf"/>
</dbReference>
<evidence type="ECO:0000256" key="13">
    <source>
        <dbReference type="SAM" id="Phobius"/>
    </source>
</evidence>
<comment type="subcellular location">
    <subcellularLocation>
        <location evidence="1">Cell membrane</location>
        <topology evidence="1">Multi-pass membrane protein</topology>
    </subcellularLocation>
</comment>
<evidence type="ECO:0000259" key="15">
    <source>
        <dbReference type="PROSITE" id="PS50857"/>
    </source>
</evidence>
<dbReference type="InterPro" id="IPR034227">
    <property type="entry name" value="CuRO_UO_II"/>
</dbReference>
<dbReference type="InterPro" id="IPR002429">
    <property type="entry name" value="CcO_II-like_C"/>
</dbReference>
<comment type="caution">
    <text evidence="17">The sequence shown here is derived from an EMBL/GenBank/DDBJ whole genome shotgun (WGS) entry which is preliminary data.</text>
</comment>
<evidence type="ECO:0000256" key="6">
    <source>
        <dbReference type="ARBA" id="ARBA00022692"/>
    </source>
</evidence>
<evidence type="ECO:0000256" key="12">
    <source>
        <dbReference type="PIRNR" id="PIRNR000292"/>
    </source>
</evidence>
<dbReference type="EC" id="1.10.3.-" evidence="12"/>
<keyword evidence="3 12" id="KW-0813">Transport</keyword>
<sequence>MSFRNLMKRISKISLILFLTTLLSACSNADYIVLDPKGPVGQIQANLIWTSVILLASVIVPVLLLFVFIVIRYRDKPGNRAPFKPEWDDNKTLEIIWWGIPILLIGVLGFFTVRDTFVLEEPPSKDVEPMTIQVTSLDWKWLFQYPEQEIATVNYLQIPTDTPINFELTTDAPINSFWVPQLGGQKYTLPGKTLSLWLEAEEEGTYFGTANNFSGKDFTKMKFDVIAKSNDEFQQWVNEVKQSSKPLTLNDYQELSKQSVVGTSEYSTIPADLFEYIVDKNGGQYYRSNNHTASDHDRKQLELSNNE</sequence>
<dbReference type="GO" id="GO:0004129">
    <property type="term" value="F:cytochrome-c oxidase activity"/>
    <property type="evidence" value="ECO:0007669"/>
    <property type="project" value="UniProtKB-UniRule"/>
</dbReference>
<dbReference type="EMBL" id="JAMQKB010000023">
    <property type="protein sequence ID" value="MDC3425860.1"/>
    <property type="molecule type" value="Genomic_DNA"/>
</dbReference>
<evidence type="ECO:0000256" key="5">
    <source>
        <dbReference type="ARBA" id="ARBA00022660"/>
    </source>
</evidence>
<dbReference type="PROSITE" id="PS50999">
    <property type="entry name" value="COX2_TM"/>
    <property type="match status" value="1"/>
</dbReference>
<dbReference type="Pfam" id="PF00116">
    <property type="entry name" value="COX2"/>
    <property type="match status" value="1"/>
</dbReference>